<dbReference type="Proteomes" id="UP001396334">
    <property type="component" value="Unassembled WGS sequence"/>
</dbReference>
<feature type="chain" id="PRO_5046381363" evidence="1">
    <location>
        <begin position="27"/>
        <end position="142"/>
    </location>
</feature>
<feature type="signal peptide" evidence="1">
    <location>
        <begin position="1"/>
        <end position="26"/>
    </location>
</feature>
<keyword evidence="1" id="KW-0732">Signal</keyword>
<gene>
    <name evidence="2" type="ORF">V6N11_082453</name>
</gene>
<proteinExistence type="predicted"/>
<evidence type="ECO:0000256" key="1">
    <source>
        <dbReference type="SAM" id="SignalP"/>
    </source>
</evidence>
<evidence type="ECO:0000313" key="2">
    <source>
        <dbReference type="EMBL" id="KAK8986178.1"/>
    </source>
</evidence>
<comment type="caution">
    <text evidence="2">The sequence shown here is derived from an EMBL/GenBank/DDBJ whole genome shotgun (WGS) entry which is preliminary data.</text>
</comment>
<dbReference type="EMBL" id="JBBPBN010000065">
    <property type="protein sequence ID" value="KAK8986178.1"/>
    <property type="molecule type" value="Genomic_DNA"/>
</dbReference>
<name>A0ABR2PD38_9ROSI</name>
<sequence>MDAAGLQGFELVWVAASMVLPSFTTADLCDSLLASKDFCFYAVVFQEAELDRDPTVENQEEFESEMGISPTRVTVDAVQNPELEGHQDSPVAVVGVVGAALVPVLGSVPDGLRKGRGHPVKNQVLIEAGSDVVNASLTDSDI</sequence>
<keyword evidence="3" id="KW-1185">Reference proteome</keyword>
<accession>A0ABR2PD38</accession>
<evidence type="ECO:0000313" key="3">
    <source>
        <dbReference type="Proteomes" id="UP001396334"/>
    </source>
</evidence>
<organism evidence="2 3">
    <name type="scientific">Hibiscus sabdariffa</name>
    <name type="common">roselle</name>
    <dbReference type="NCBI Taxonomy" id="183260"/>
    <lineage>
        <taxon>Eukaryota</taxon>
        <taxon>Viridiplantae</taxon>
        <taxon>Streptophyta</taxon>
        <taxon>Embryophyta</taxon>
        <taxon>Tracheophyta</taxon>
        <taxon>Spermatophyta</taxon>
        <taxon>Magnoliopsida</taxon>
        <taxon>eudicotyledons</taxon>
        <taxon>Gunneridae</taxon>
        <taxon>Pentapetalae</taxon>
        <taxon>rosids</taxon>
        <taxon>malvids</taxon>
        <taxon>Malvales</taxon>
        <taxon>Malvaceae</taxon>
        <taxon>Malvoideae</taxon>
        <taxon>Hibiscus</taxon>
    </lineage>
</organism>
<reference evidence="2 3" key="1">
    <citation type="journal article" date="2024" name="G3 (Bethesda)">
        <title>Genome assembly of Hibiscus sabdariffa L. provides insights into metabolisms of medicinal natural products.</title>
        <authorList>
            <person name="Kim T."/>
        </authorList>
    </citation>
    <scope>NUCLEOTIDE SEQUENCE [LARGE SCALE GENOMIC DNA]</scope>
    <source>
        <strain evidence="2">TK-2024</strain>
        <tissue evidence="2">Old leaves</tissue>
    </source>
</reference>
<protein>
    <submittedName>
        <fullName evidence="2">Uncharacterized protein</fullName>
    </submittedName>
</protein>